<gene>
    <name evidence="10" type="ORF">NIES30_15035</name>
</gene>
<dbReference type="GO" id="GO:0008983">
    <property type="term" value="F:protein-glutamate O-methyltransferase activity"/>
    <property type="evidence" value="ECO:0007669"/>
    <property type="project" value="UniProtKB-EC"/>
</dbReference>
<feature type="active site" evidence="6">
    <location>
        <position position="31"/>
    </location>
</feature>
<dbReference type="Gene3D" id="3.40.50.150">
    <property type="entry name" value="Vaccinia Virus protein VP39"/>
    <property type="match status" value="1"/>
</dbReference>
<dbReference type="STRING" id="549789.NIES30_15035"/>
<dbReference type="Pfam" id="PF03705">
    <property type="entry name" value="CheR_N"/>
    <property type="match status" value="1"/>
</dbReference>
<dbReference type="SUPFAM" id="SSF52738">
    <property type="entry name" value="Methylesterase CheB, C-terminal domain"/>
    <property type="match status" value="1"/>
</dbReference>
<keyword evidence="3" id="KW-0489">Methyltransferase</keyword>
<dbReference type="SUPFAM" id="SSF53335">
    <property type="entry name" value="S-adenosyl-L-methionine-dependent methyltransferases"/>
    <property type="match status" value="1"/>
</dbReference>
<dbReference type="EC" id="2.1.1.80" evidence="2"/>
<dbReference type="EMBL" id="MRCG01000011">
    <property type="protein sequence ID" value="OKH46821.1"/>
    <property type="molecule type" value="Genomic_DNA"/>
</dbReference>
<dbReference type="GO" id="GO:0005737">
    <property type="term" value="C:cytoplasm"/>
    <property type="evidence" value="ECO:0007669"/>
    <property type="project" value="InterPro"/>
</dbReference>
<feature type="active site" evidence="6">
    <location>
        <position position="58"/>
    </location>
</feature>
<dbReference type="InterPro" id="IPR035909">
    <property type="entry name" value="CheB_C"/>
</dbReference>
<keyword evidence="7" id="KW-0175">Coiled coil</keyword>
<dbReference type="GO" id="GO:0032259">
    <property type="term" value="P:methylation"/>
    <property type="evidence" value="ECO:0007669"/>
    <property type="project" value="UniProtKB-KW"/>
</dbReference>
<dbReference type="SUPFAM" id="SSF47757">
    <property type="entry name" value="Chemotaxis receptor methyltransferase CheR, N-terminal domain"/>
    <property type="match status" value="1"/>
</dbReference>
<dbReference type="InterPro" id="IPR000014">
    <property type="entry name" value="PAS"/>
</dbReference>
<organism evidence="10 11">
    <name type="scientific">Phormidium tenue NIES-30</name>
    <dbReference type="NCBI Taxonomy" id="549789"/>
    <lineage>
        <taxon>Bacteria</taxon>
        <taxon>Bacillati</taxon>
        <taxon>Cyanobacteriota</taxon>
        <taxon>Cyanophyceae</taxon>
        <taxon>Oscillatoriophycideae</taxon>
        <taxon>Oscillatoriales</taxon>
        <taxon>Oscillatoriaceae</taxon>
        <taxon>Phormidium</taxon>
    </lineage>
</organism>
<evidence type="ECO:0000259" key="9">
    <source>
        <dbReference type="PROSITE" id="PS50123"/>
    </source>
</evidence>
<keyword evidence="6" id="KW-0378">Hydrolase</keyword>
<accession>A0A1U7J3H9</accession>
<evidence type="ECO:0000256" key="6">
    <source>
        <dbReference type="PROSITE-ProRule" id="PRU00050"/>
    </source>
</evidence>
<keyword evidence="6" id="KW-0145">Chemotaxis</keyword>
<dbReference type="CDD" id="cd16434">
    <property type="entry name" value="CheB-CheR_fusion"/>
    <property type="match status" value="1"/>
</dbReference>
<dbReference type="GO" id="GO:0008984">
    <property type="term" value="F:protein-glutamate methylesterase activity"/>
    <property type="evidence" value="ECO:0007669"/>
    <property type="project" value="InterPro"/>
</dbReference>
<dbReference type="RefSeq" id="WP_073609247.1">
    <property type="nucleotide sequence ID" value="NZ_MRCG01000011.1"/>
</dbReference>
<dbReference type="InterPro" id="IPR022641">
    <property type="entry name" value="CheR_N"/>
</dbReference>
<evidence type="ECO:0000259" key="8">
    <source>
        <dbReference type="PROSITE" id="PS50122"/>
    </source>
</evidence>
<keyword evidence="4" id="KW-0808">Transferase</keyword>
<evidence type="ECO:0000313" key="11">
    <source>
        <dbReference type="Proteomes" id="UP000185557"/>
    </source>
</evidence>
<feature type="domain" description="CheR-type methyltransferase" evidence="9">
    <location>
        <begin position="220"/>
        <end position="501"/>
    </location>
</feature>
<keyword evidence="10" id="KW-0418">Kinase</keyword>
<dbReference type="AlphaFoldDB" id="A0A1U7J3H9"/>
<dbReference type="PRINTS" id="PR00996">
    <property type="entry name" value="CHERMTFRASE"/>
</dbReference>
<evidence type="ECO:0000256" key="5">
    <source>
        <dbReference type="ARBA" id="ARBA00022691"/>
    </source>
</evidence>
<dbReference type="InterPro" id="IPR022642">
    <property type="entry name" value="CheR_C"/>
</dbReference>
<dbReference type="Proteomes" id="UP000185557">
    <property type="component" value="Unassembled WGS sequence"/>
</dbReference>
<dbReference type="SUPFAM" id="SSF55785">
    <property type="entry name" value="PYP-like sensor domain (PAS domain)"/>
    <property type="match status" value="2"/>
</dbReference>
<keyword evidence="11" id="KW-1185">Reference proteome</keyword>
<dbReference type="PROSITE" id="PS50122">
    <property type="entry name" value="CHEB"/>
    <property type="match status" value="1"/>
</dbReference>
<dbReference type="InterPro" id="IPR029063">
    <property type="entry name" value="SAM-dependent_MTases_sf"/>
</dbReference>
<evidence type="ECO:0000256" key="3">
    <source>
        <dbReference type="ARBA" id="ARBA00022603"/>
    </source>
</evidence>
<feature type="coiled-coil region" evidence="7">
    <location>
        <begin position="687"/>
        <end position="746"/>
    </location>
</feature>
<dbReference type="PROSITE" id="PS50123">
    <property type="entry name" value="CHER"/>
    <property type="match status" value="1"/>
</dbReference>
<dbReference type="Pfam" id="PF01739">
    <property type="entry name" value="CheR"/>
    <property type="match status" value="1"/>
</dbReference>
<dbReference type="SMART" id="SM00091">
    <property type="entry name" value="PAS"/>
    <property type="match status" value="2"/>
</dbReference>
<protein>
    <recommendedName>
        <fullName evidence="2">protein-glutamate O-methyltransferase</fullName>
        <ecNumber evidence="2">2.1.1.80</ecNumber>
    </recommendedName>
</protein>
<evidence type="ECO:0000256" key="4">
    <source>
        <dbReference type="ARBA" id="ARBA00022679"/>
    </source>
</evidence>
<dbReference type="OrthoDB" id="9799157at2"/>
<feature type="domain" description="CheB-type methylesterase" evidence="8">
    <location>
        <begin position="19"/>
        <end position="203"/>
    </location>
</feature>
<dbReference type="InterPro" id="IPR000673">
    <property type="entry name" value="Sig_transdc_resp-reg_Me-estase"/>
</dbReference>
<name>A0A1U7J3H9_9CYAN</name>
<dbReference type="SMART" id="SM00138">
    <property type="entry name" value="MeTrc"/>
    <property type="match status" value="1"/>
</dbReference>
<evidence type="ECO:0000256" key="2">
    <source>
        <dbReference type="ARBA" id="ARBA00012534"/>
    </source>
</evidence>
<comment type="caution">
    <text evidence="10">The sequence shown here is derived from an EMBL/GenBank/DDBJ whole genome shotgun (WGS) entry which is preliminary data.</text>
</comment>
<dbReference type="Gene3D" id="1.10.155.10">
    <property type="entry name" value="Chemotaxis receptor methyltransferase CheR, N-terminal domain"/>
    <property type="match status" value="1"/>
</dbReference>
<proteinExistence type="predicted"/>
<dbReference type="GO" id="GO:0006935">
    <property type="term" value="P:chemotaxis"/>
    <property type="evidence" value="ECO:0007669"/>
    <property type="project" value="UniProtKB-UniRule"/>
</dbReference>
<evidence type="ECO:0000256" key="7">
    <source>
        <dbReference type="SAM" id="Coils"/>
    </source>
</evidence>
<feature type="active site" evidence="6">
    <location>
        <position position="150"/>
    </location>
</feature>
<dbReference type="Pfam" id="PF01339">
    <property type="entry name" value="CheB_methylest"/>
    <property type="match status" value="1"/>
</dbReference>
<dbReference type="GO" id="GO:0016301">
    <property type="term" value="F:kinase activity"/>
    <property type="evidence" value="ECO:0007669"/>
    <property type="project" value="UniProtKB-KW"/>
</dbReference>
<dbReference type="InterPro" id="IPR036804">
    <property type="entry name" value="CheR_N_sf"/>
</dbReference>
<sequence>MTLPPPASADDAPAIPAQPEEMFPVVAIGASAGGLEAFTQLISHLPTTTGMAFVLLQHLDPNQPSLLSEIMGRTTEMPVLEVLDGVAIAPNHVYVIPHNTAMTIVGGELRLQPRPRSRTGSHVIDNFFNALAEERGTKAIGVVLSGADADGTLGLEAIKAAGGITFAQLETSAQFSSMPHMAIATGQIDFIQTPEEIAQTLASLSAHPYITSPNPADPVAVPQEKVASDTGLDTILTLLKRATKIDFAQYKPNTVKRRISRRMALHHLESLESYSQYLQANPEEVQALHQEILIGVTSFFRDGDVFTALEQTVFPALLRNRQRLAQADQGNPDLPLRIWVAGCSTGEEAYSIAICLLEYLSRHSVSPPIQIFATDVSKLAIEVARMGWYSPVQVSDVSPERLQRFFVPTDGGYQINKVVRELCIFACHNLITDPPFSRLDLISCRNVLIYFRTSLQSKVLPMFHYGLKPSGFLLLGSSETTGEFSHLFSLVDSHYKLYAKQSVSLPLNFDFDPTPYIPSPQSPMPDPPPERSQTIDLYALADQTVLNRYGPAGVLVNDRLEILQFRGQTGAYLEPAPGRASLNLLTMAKEGLRIDLRTAFYQAQQTSQAVQRRSLLIEGGDRRPVQIEVVPLMPQPAGKAYSLVFFTDVVPDGTAAEAALPVSDLENQYWQENLALQQDLDTTRSHLQSIIQEQEATNQDLRAANEEVLSSNEELQSTNEELQTAKEEIQATNEELSTINDELYRRNAETTRISDDFQNLLSSIHIPILMLEDDLRIRRFTPTAAALFNLIPGDVGRPLGDINHRLVIADLEARILAVINTLEQSSQEVQDQEGRWYDLRIRPYRTLDNRIDGAVVVLVDIDSLKRSANQLSQARDYADAIVQTVREALVVLTHDLRVVTANRQFYQTFQVSPSDTEGQLIFDLGNGQWDIPQLRSLLHDLLPQNMQIDDFEVVHNFETIGLQTMWLNARKMTQPNGDDLVLLAIETMSDRAASGE</sequence>
<evidence type="ECO:0000313" key="10">
    <source>
        <dbReference type="EMBL" id="OKH46821.1"/>
    </source>
</evidence>
<dbReference type="Pfam" id="PF13596">
    <property type="entry name" value="PAS_10"/>
    <property type="match status" value="1"/>
</dbReference>
<dbReference type="Gene3D" id="3.40.50.180">
    <property type="entry name" value="Methylesterase CheB, C-terminal domain"/>
    <property type="match status" value="1"/>
</dbReference>
<dbReference type="InterPro" id="IPR000780">
    <property type="entry name" value="CheR_MeTrfase"/>
</dbReference>
<dbReference type="PANTHER" id="PTHR24422">
    <property type="entry name" value="CHEMOTAXIS PROTEIN METHYLTRANSFERASE"/>
    <property type="match status" value="1"/>
</dbReference>
<dbReference type="GO" id="GO:0000156">
    <property type="term" value="F:phosphorelay response regulator activity"/>
    <property type="evidence" value="ECO:0007669"/>
    <property type="project" value="InterPro"/>
</dbReference>
<reference evidence="10 11" key="1">
    <citation type="submission" date="2016-11" db="EMBL/GenBank/DDBJ databases">
        <title>Draft Genome Sequences of Nine Cyanobacterial Strains from Diverse Habitats.</title>
        <authorList>
            <person name="Zhu T."/>
            <person name="Hou S."/>
            <person name="Lu X."/>
            <person name="Hess W.R."/>
        </authorList>
    </citation>
    <scope>NUCLEOTIDE SEQUENCE [LARGE SCALE GENOMIC DNA]</scope>
    <source>
        <strain evidence="10 11">NIES-30</strain>
    </source>
</reference>
<dbReference type="InterPro" id="IPR035965">
    <property type="entry name" value="PAS-like_dom_sf"/>
</dbReference>
<keyword evidence="5" id="KW-0949">S-adenosyl-L-methionine</keyword>
<dbReference type="Gene3D" id="3.30.450.20">
    <property type="entry name" value="PAS domain"/>
    <property type="match status" value="2"/>
</dbReference>
<evidence type="ECO:0000256" key="1">
    <source>
        <dbReference type="ARBA" id="ARBA00001541"/>
    </source>
</evidence>
<dbReference type="InterPro" id="IPR050903">
    <property type="entry name" value="Bact_Chemotaxis_MeTrfase"/>
</dbReference>
<comment type="catalytic activity">
    <reaction evidence="1">
        <text>L-glutamyl-[protein] + S-adenosyl-L-methionine = [protein]-L-glutamate 5-O-methyl ester + S-adenosyl-L-homocysteine</text>
        <dbReference type="Rhea" id="RHEA:24452"/>
        <dbReference type="Rhea" id="RHEA-COMP:10208"/>
        <dbReference type="Rhea" id="RHEA-COMP:10311"/>
        <dbReference type="ChEBI" id="CHEBI:29973"/>
        <dbReference type="ChEBI" id="CHEBI:57856"/>
        <dbReference type="ChEBI" id="CHEBI:59789"/>
        <dbReference type="ChEBI" id="CHEBI:82795"/>
        <dbReference type="EC" id="2.1.1.80"/>
    </reaction>
</comment>
<dbReference type="PANTHER" id="PTHR24422:SF27">
    <property type="entry name" value="PROTEIN-GLUTAMATE O-METHYLTRANSFERASE"/>
    <property type="match status" value="1"/>
</dbReference>